<reference evidence="1" key="1">
    <citation type="submission" date="2020-07" db="EMBL/GenBank/DDBJ databases">
        <title>Highly diverse flavobacterial phages as mortality factor during North Sea spring blooms.</title>
        <authorList>
            <person name="Bartlau N."/>
            <person name="Wichels A."/>
            <person name="Krohne G."/>
            <person name="Adriaenssens E.M."/>
            <person name="Heins A."/>
            <person name="Fuchs B.M."/>
            <person name="Amann R."/>
            <person name="Moraru C."/>
        </authorList>
    </citation>
    <scope>NUCLEOTIDE SEQUENCE</scope>
</reference>
<organism evidence="1 2">
    <name type="scientific">Olleya phage Harreka_1</name>
    <dbReference type="NCBI Taxonomy" id="2745673"/>
    <lineage>
        <taxon>Viruses</taxon>
        <taxon>Duplodnaviria</taxon>
        <taxon>Heunggongvirae</taxon>
        <taxon>Uroviricota</taxon>
        <taxon>Caudoviricetes</taxon>
        <taxon>Aggregaviridae</taxon>
        <taxon>Harrekavirus</taxon>
        <taxon>Harrekavirus harreka</taxon>
    </lineage>
</organism>
<sequence>MIKWIKNTKGAVTNKTSGYKGIVRNKQGKYEASLCLSNRDKKGNRRQHRFVIGSYVEEKDAVKARVDYILDIF</sequence>
<accession>A0A8E4ZCI0</accession>
<evidence type="ECO:0008006" key="3">
    <source>
        <dbReference type="Google" id="ProtNLM"/>
    </source>
</evidence>
<gene>
    <name evidence="1" type="ORF">Harreka1_35</name>
</gene>
<keyword evidence="2" id="KW-1185">Reference proteome</keyword>
<dbReference type="Proteomes" id="UP000693706">
    <property type="component" value="Segment"/>
</dbReference>
<protein>
    <recommendedName>
        <fullName evidence="3">AP2/ERF domain-containing protein</fullName>
    </recommendedName>
</protein>
<name>A0A8E4ZCI0_9CAUD</name>
<dbReference type="EMBL" id="MT732457">
    <property type="protein sequence ID" value="QQV90442.1"/>
    <property type="molecule type" value="Genomic_DNA"/>
</dbReference>
<evidence type="ECO:0000313" key="2">
    <source>
        <dbReference type="Proteomes" id="UP000693706"/>
    </source>
</evidence>
<proteinExistence type="predicted"/>
<evidence type="ECO:0000313" key="1">
    <source>
        <dbReference type="EMBL" id="QQV90442.1"/>
    </source>
</evidence>